<dbReference type="InterPro" id="IPR011344">
    <property type="entry name" value="ssDNA-bd"/>
</dbReference>
<dbReference type="Proteomes" id="UP000464374">
    <property type="component" value="Chromosome"/>
</dbReference>
<dbReference type="PANTHER" id="PTHR10302">
    <property type="entry name" value="SINGLE-STRANDED DNA-BINDING PROTEIN"/>
    <property type="match status" value="1"/>
</dbReference>
<dbReference type="HAMAP" id="MF_00984">
    <property type="entry name" value="SSB"/>
    <property type="match status" value="1"/>
</dbReference>
<gene>
    <name evidence="4" type="primary">ssb</name>
    <name evidence="4" type="ORF">GWP43_12890</name>
</gene>
<dbReference type="PIRSF" id="PIRSF002070">
    <property type="entry name" value="SSB"/>
    <property type="match status" value="1"/>
</dbReference>
<dbReference type="GO" id="GO:0009295">
    <property type="term" value="C:nucleoid"/>
    <property type="evidence" value="ECO:0007669"/>
    <property type="project" value="TreeGrafter"/>
</dbReference>
<dbReference type="EMBL" id="CP048020">
    <property type="protein sequence ID" value="QHX44201.1"/>
    <property type="molecule type" value="Genomic_DNA"/>
</dbReference>
<evidence type="ECO:0000256" key="1">
    <source>
        <dbReference type="ARBA" id="ARBA00023125"/>
    </source>
</evidence>
<reference evidence="4 5" key="1">
    <citation type="submission" date="2020-01" db="EMBL/GenBank/DDBJ databases">
        <title>Complete genome sequence of a human oral phylogroup 1 Treponema sp. strain ATCC 700766, originally isolated from periodontitis dental plaque.</title>
        <authorList>
            <person name="Chan Y."/>
            <person name="Huo Y.-B."/>
            <person name="Yu X.-L."/>
            <person name="Zeng H."/>
            <person name="Leung W.-K."/>
            <person name="Watt R.M."/>
        </authorList>
    </citation>
    <scope>NUCLEOTIDE SEQUENCE [LARGE SCALE GENOMIC DNA]</scope>
    <source>
        <strain evidence="4 5">OMZ 804</strain>
    </source>
</reference>
<protein>
    <recommendedName>
        <fullName evidence="2 3">Single-stranded DNA-binding protein</fullName>
        <shortName evidence="2">SSB</shortName>
    </recommendedName>
</protein>
<dbReference type="InterPro" id="IPR012340">
    <property type="entry name" value="NA-bd_OB-fold"/>
</dbReference>
<dbReference type="RefSeq" id="WP_162664481.1">
    <property type="nucleotide sequence ID" value="NZ_CP048020.1"/>
</dbReference>
<sequence length="132" mass="14512">MNDVNSVALIGRLTKDADIKYLQSGTAVVNFNLAVNESVKNGNAWSERASFFDVVFYGRQGEGLCRYLYKGKQVAITGTLQQQRWQKDGQTKSKIVIIAKTIQLLGSARDGNTGGMVSTPPADEDDYECIPF</sequence>
<dbReference type="GO" id="GO:0003697">
    <property type="term" value="F:single-stranded DNA binding"/>
    <property type="evidence" value="ECO:0007669"/>
    <property type="project" value="UniProtKB-UniRule"/>
</dbReference>
<comment type="subunit">
    <text evidence="2">Homotetramer.</text>
</comment>
<evidence type="ECO:0000313" key="5">
    <source>
        <dbReference type="Proteomes" id="UP000464374"/>
    </source>
</evidence>
<dbReference type="SUPFAM" id="SSF50249">
    <property type="entry name" value="Nucleic acid-binding proteins"/>
    <property type="match status" value="1"/>
</dbReference>
<comment type="caution">
    <text evidence="2">Lacks conserved residue(s) required for the propagation of feature annotation.</text>
</comment>
<keyword evidence="1 2" id="KW-0238">DNA-binding</keyword>
<dbReference type="PANTHER" id="PTHR10302:SF27">
    <property type="entry name" value="SINGLE-STRANDED DNA-BINDING PROTEIN"/>
    <property type="match status" value="1"/>
</dbReference>
<name>A0A6P1Y3D2_9SPIR</name>
<evidence type="ECO:0000256" key="2">
    <source>
        <dbReference type="HAMAP-Rule" id="MF_00984"/>
    </source>
</evidence>
<dbReference type="CDD" id="cd04496">
    <property type="entry name" value="SSB_OBF"/>
    <property type="match status" value="1"/>
</dbReference>
<dbReference type="AlphaFoldDB" id="A0A6P1Y3D2"/>
<evidence type="ECO:0000313" key="4">
    <source>
        <dbReference type="EMBL" id="QHX44201.1"/>
    </source>
</evidence>
<dbReference type="Gene3D" id="2.40.50.140">
    <property type="entry name" value="Nucleic acid-binding proteins"/>
    <property type="match status" value="1"/>
</dbReference>
<accession>A0A6P1Y3D2</accession>
<dbReference type="GO" id="GO:0006260">
    <property type="term" value="P:DNA replication"/>
    <property type="evidence" value="ECO:0007669"/>
    <property type="project" value="InterPro"/>
</dbReference>
<organism evidence="4 5">
    <name type="scientific">Treponema vincentii</name>
    <dbReference type="NCBI Taxonomy" id="69710"/>
    <lineage>
        <taxon>Bacteria</taxon>
        <taxon>Pseudomonadati</taxon>
        <taxon>Spirochaetota</taxon>
        <taxon>Spirochaetia</taxon>
        <taxon>Spirochaetales</taxon>
        <taxon>Treponemataceae</taxon>
        <taxon>Treponema</taxon>
    </lineage>
</organism>
<dbReference type="NCBIfam" id="TIGR00621">
    <property type="entry name" value="ssb"/>
    <property type="match status" value="1"/>
</dbReference>
<evidence type="ECO:0000256" key="3">
    <source>
        <dbReference type="PIRNR" id="PIRNR002070"/>
    </source>
</evidence>
<dbReference type="Pfam" id="PF00436">
    <property type="entry name" value="SSB"/>
    <property type="match status" value="1"/>
</dbReference>
<proteinExistence type="inferred from homology"/>
<dbReference type="KEGG" id="trz:GWP43_12890"/>
<dbReference type="InterPro" id="IPR000424">
    <property type="entry name" value="Primosome_PriB/ssb"/>
</dbReference>
<dbReference type="PROSITE" id="PS50935">
    <property type="entry name" value="SSB"/>
    <property type="match status" value="1"/>
</dbReference>